<evidence type="ECO:0000313" key="1">
    <source>
        <dbReference type="EMBL" id="GER82560.1"/>
    </source>
</evidence>
<dbReference type="Proteomes" id="UP000334820">
    <property type="component" value="Unassembled WGS sequence"/>
</dbReference>
<gene>
    <name evidence="1" type="ORF">KTAU_11970</name>
</gene>
<accession>A0A5J4K7A7</accession>
<dbReference type="RefSeq" id="WP_151727399.1">
    <property type="nucleotide sequence ID" value="NZ_BKZV01000001.1"/>
</dbReference>
<name>A0A5J4K7A7_9CHLR</name>
<protein>
    <submittedName>
        <fullName evidence="1">Uncharacterized protein</fullName>
    </submittedName>
</protein>
<reference evidence="1 2" key="1">
    <citation type="journal article" date="2019" name="Int. J. Syst. Evol. Microbiol.">
        <title>Thermogemmatispora aurantia sp. nov. and Thermogemmatispora argillosa sp. nov., within the class Ktedonobacteria, and emended description of the genus Thermogemmatispora.</title>
        <authorList>
            <person name="Zheng Y."/>
            <person name="Wang C.M."/>
            <person name="Sakai Y."/>
            <person name="Abe K."/>
            <person name="Yokota A."/>
            <person name="Yabe S."/>
        </authorList>
    </citation>
    <scope>NUCLEOTIDE SEQUENCE [LARGE SCALE GENOMIC DNA]</scope>
    <source>
        <strain evidence="1 2">A1-2</strain>
    </source>
</reference>
<evidence type="ECO:0000313" key="2">
    <source>
        <dbReference type="Proteomes" id="UP000334820"/>
    </source>
</evidence>
<comment type="caution">
    <text evidence="1">The sequence shown here is derived from an EMBL/GenBank/DDBJ whole genome shotgun (WGS) entry which is preliminary data.</text>
</comment>
<keyword evidence="2" id="KW-1185">Reference proteome</keyword>
<sequence length="67" mass="8034">MSFKQLQYAEKRMHKLWRDMVVAGERGASPIELERLYDAYLQALQSYLRYYETYRQESGGIDIHRCA</sequence>
<dbReference type="AlphaFoldDB" id="A0A5J4K7A7"/>
<organism evidence="1 2">
    <name type="scientific">Thermogemmatispora aurantia</name>
    <dbReference type="NCBI Taxonomy" id="2045279"/>
    <lineage>
        <taxon>Bacteria</taxon>
        <taxon>Bacillati</taxon>
        <taxon>Chloroflexota</taxon>
        <taxon>Ktedonobacteria</taxon>
        <taxon>Thermogemmatisporales</taxon>
        <taxon>Thermogemmatisporaceae</taxon>
        <taxon>Thermogemmatispora</taxon>
    </lineage>
</organism>
<proteinExistence type="predicted"/>
<dbReference type="EMBL" id="BKZV01000001">
    <property type="protein sequence ID" value="GER82560.1"/>
    <property type="molecule type" value="Genomic_DNA"/>
</dbReference>